<proteinExistence type="predicted"/>
<name>A0A7T5RJZ0_9BACT</name>
<dbReference type="AlphaFoldDB" id="A0A7T5RJZ0"/>
<gene>
    <name evidence="1" type="ORF">HYW89_01300</name>
</gene>
<accession>A0A7T5RJZ0</accession>
<sequence>MSLFDKLLGRPTTLGEFISKCQKQGLKDVQICYESYDDDNMFGLPNYHAMVFIEAGEMKLKLAEFVHARSGDLYTTVVGKAKAEREAVKEALETYKRLLASGFNVTFRGTSFSVEFVEKEINDYTVSIQETCRKYGVTESLASVARA</sequence>
<evidence type="ECO:0000313" key="1">
    <source>
        <dbReference type="EMBL" id="QQG45551.1"/>
    </source>
</evidence>
<reference evidence="1 2" key="1">
    <citation type="submission" date="2020-07" db="EMBL/GenBank/DDBJ databases">
        <title>Huge and variable diversity of episymbiotic CPR bacteria and DPANN archaea in groundwater ecosystems.</title>
        <authorList>
            <person name="He C.Y."/>
            <person name="Keren R."/>
            <person name="Whittaker M."/>
            <person name="Farag I.F."/>
            <person name="Doudna J."/>
            <person name="Cate J.H.D."/>
            <person name="Banfield J.F."/>
        </authorList>
    </citation>
    <scope>NUCLEOTIDE SEQUENCE [LARGE SCALE GENOMIC DNA]</scope>
    <source>
        <strain evidence="1">NC_groundwater_541_Ag_S-0.1um_46_50</strain>
    </source>
</reference>
<dbReference type="Proteomes" id="UP000595618">
    <property type="component" value="Chromosome"/>
</dbReference>
<dbReference type="EMBL" id="CP066690">
    <property type="protein sequence ID" value="QQG45551.1"/>
    <property type="molecule type" value="Genomic_DNA"/>
</dbReference>
<evidence type="ECO:0000313" key="2">
    <source>
        <dbReference type="Proteomes" id="UP000595618"/>
    </source>
</evidence>
<organism evidence="1 2">
    <name type="scientific">Candidatus Sungiibacteriota bacterium</name>
    <dbReference type="NCBI Taxonomy" id="2750080"/>
    <lineage>
        <taxon>Bacteria</taxon>
        <taxon>Candidatus Sungiibacteriota</taxon>
    </lineage>
</organism>
<protein>
    <submittedName>
        <fullName evidence="1">Uncharacterized protein</fullName>
    </submittedName>
</protein>